<evidence type="ECO:0000259" key="5">
    <source>
        <dbReference type="PROSITE" id="PS50850"/>
    </source>
</evidence>
<evidence type="ECO:0000256" key="4">
    <source>
        <dbReference type="SAM" id="Phobius"/>
    </source>
</evidence>
<feature type="transmembrane region" description="Helical" evidence="4">
    <location>
        <begin position="133"/>
        <end position="150"/>
    </location>
</feature>
<evidence type="ECO:0000256" key="3">
    <source>
        <dbReference type="SAM" id="MobiDB-lite"/>
    </source>
</evidence>
<reference evidence="6" key="1">
    <citation type="journal article" date="2020" name="Stud. Mycol.">
        <title>101 Dothideomycetes genomes: a test case for predicting lifestyles and emergence of pathogens.</title>
        <authorList>
            <person name="Haridas S."/>
            <person name="Albert R."/>
            <person name="Binder M."/>
            <person name="Bloem J."/>
            <person name="Labutti K."/>
            <person name="Salamov A."/>
            <person name="Andreopoulos B."/>
            <person name="Baker S."/>
            <person name="Barry K."/>
            <person name="Bills G."/>
            <person name="Bluhm B."/>
            <person name="Cannon C."/>
            <person name="Castanera R."/>
            <person name="Culley D."/>
            <person name="Daum C."/>
            <person name="Ezra D."/>
            <person name="Gonzalez J."/>
            <person name="Henrissat B."/>
            <person name="Kuo A."/>
            <person name="Liang C."/>
            <person name="Lipzen A."/>
            <person name="Lutzoni F."/>
            <person name="Magnuson J."/>
            <person name="Mondo S."/>
            <person name="Nolan M."/>
            <person name="Ohm R."/>
            <person name="Pangilinan J."/>
            <person name="Park H.-J."/>
            <person name="Ramirez L."/>
            <person name="Alfaro M."/>
            <person name="Sun H."/>
            <person name="Tritt A."/>
            <person name="Yoshinaga Y."/>
            <person name="Zwiers L.-H."/>
            <person name="Turgeon B."/>
            <person name="Goodwin S."/>
            <person name="Spatafora J."/>
            <person name="Crous P."/>
            <person name="Grigoriev I."/>
        </authorList>
    </citation>
    <scope>NUCLEOTIDE SEQUENCE</scope>
    <source>
        <strain evidence="6">CBS 175.79</strain>
    </source>
</reference>
<feature type="transmembrane region" description="Helical" evidence="4">
    <location>
        <begin position="156"/>
        <end position="177"/>
    </location>
</feature>
<keyword evidence="4" id="KW-1133">Transmembrane helix</keyword>
<keyword evidence="4" id="KW-0812">Transmembrane</keyword>
<feature type="transmembrane region" description="Helical" evidence="4">
    <location>
        <begin position="428"/>
        <end position="450"/>
    </location>
</feature>
<keyword evidence="7" id="KW-1185">Reference proteome</keyword>
<dbReference type="InterPro" id="IPR020846">
    <property type="entry name" value="MFS_dom"/>
</dbReference>
<dbReference type="InterPro" id="IPR050327">
    <property type="entry name" value="Proton-linked_MCT"/>
</dbReference>
<dbReference type="Pfam" id="PF07690">
    <property type="entry name" value="MFS_1"/>
    <property type="match status" value="1"/>
</dbReference>
<dbReference type="GO" id="GO:0016020">
    <property type="term" value="C:membrane"/>
    <property type="evidence" value="ECO:0007669"/>
    <property type="project" value="UniProtKB-SubCell"/>
</dbReference>
<evidence type="ECO:0000256" key="1">
    <source>
        <dbReference type="ARBA" id="ARBA00004141"/>
    </source>
</evidence>
<proteinExistence type="inferred from homology"/>
<dbReference type="PROSITE" id="PS50850">
    <property type="entry name" value="MFS"/>
    <property type="match status" value="1"/>
</dbReference>
<feature type="region of interest" description="Disordered" evidence="3">
    <location>
        <begin position="29"/>
        <end position="55"/>
    </location>
</feature>
<dbReference type="InterPro" id="IPR036259">
    <property type="entry name" value="MFS_trans_sf"/>
</dbReference>
<feature type="transmembrane region" description="Helical" evidence="4">
    <location>
        <begin position="262"/>
        <end position="280"/>
    </location>
</feature>
<dbReference type="AlphaFoldDB" id="A0A6A5X7W5"/>
<comment type="subcellular location">
    <subcellularLocation>
        <location evidence="1">Membrane</location>
        <topology evidence="1">Multi-pass membrane protein</topology>
    </subcellularLocation>
</comment>
<protein>
    <submittedName>
        <fullName evidence="6">Putative monocarboxylate transporter</fullName>
    </submittedName>
</protein>
<dbReference type="OrthoDB" id="6499973at2759"/>
<dbReference type="SUPFAM" id="SSF103473">
    <property type="entry name" value="MFS general substrate transporter"/>
    <property type="match status" value="1"/>
</dbReference>
<comment type="similarity">
    <text evidence="2">Belongs to the major facilitator superfamily. Monocarboxylate porter (TC 2.A.1.13) family.</text>
</comment>
<feature type="transmembrane region" description="Helical" evidence="4">
    <location>
        <begin position="222"/>
        <end position="241"/>
    </location>
</feature>
<dbReference type="Gene3D" id="1.20.1250.20">
    <property type="entry name" value="MFS general substrate transporter like domains"/>
    <property type="match status" value="2"/>
</dbReference>
<evidence type="ECO:0000256" key="2">
    <source>
        <dbReference type="ARBA" id="ARBA00006727"/>
    </source>
</evidence>
<dbReference type="RefSeq" id="XP_033377359.1">
    <property type="nucleotide sequence ID" value="XM_033529612.1"/>
</dbReference>
<dbReference type="GO" id="GO:0022857">
    <property type="term" value="F:transmembrane transporter activity"/>
    <property type="evidence" value="ECO:0007669"/>
    <property type="project" value="InterPro"/>
</dbReference>
<feature type="transmembrane region" description="Helical" evidence="4">
    <location>
        <begin position="324"/>
        <end position="346"/>
    </location>
</feature>
<organism evidence="6 7">
    <name type="scientific">Aaosphaeria arxii CBS 175.79</name>
    <dbReference type="NCBI Taxonomy" id="1450172"/>
    <lineage>
        <taxon>Eukaryota</taxon>
        <taxon>Fungi</taxon>
        <taxon>Dikarya</taxon>
        <taxon>Ascomycota</taxon>
        <taxon>Pezizomycotina</taxon>
        <taxon>Dothideomycetes</taxon>
        <taxon>Pleosporomycetidae</taxon>
        <taxon>Pleosporales</taxon>
        <taxon>Pleosporales incertae sedis</taxon>
        <taxon>Aaosphaeria</taxon>
    </lineage>
</organism>
<feature type="domain" description="Major facilitator superfamily (MFS) profile" evidence="5">
    <location>
        <begin position="263"/>
        <end position="458"/>
    </location>
</feature>
<accession>A0A6A5X7W5</accession>
<feature type="transmembrane region" description="Helical" evidence="4">
    <location>
        <begin position="352"/>
        <end position="374"/>
    </location>
</feature>
<dbReference type="GeneID" id="54287009"/>
<dbReference type="PANTHER" id="PTHR11360">
    <property type="entry name" value="MONOCARBOXYLATE TRANSPORTER"/>
    <property type="match status" value="1"/>
</dbReference>
<dbReference type="InterPro" id="IPR011701">
    <property type="entry name" value="MFS"/>
</dbReference>
<dbReference type="PANTHER" id="PTHR11360:SF305">
    <property type="entry name" value="MAJOR FACILITATOR SUPERFAMILY (MFS) PROFILE DOMAIN-CONTAINING PROTEIN"/>
    <property type="match status" value="1"/>
</dbReference>
<dbReference type="EMBL" id="ML978080">
    <property type="protein sequence ID" value="KAF2009020.1"/>
    <property type="molecule type" value="Genomic_DNA"/>
</dbReference>
<feature type="transmembrane region" description="Helical" evidence="4">
    <location>
        <begin position="292"/>
        <end position="312"/>
    </location>
</feature>
<evidence type="ECO:0000313" key="6">
    <source>
        <dbReference type="EMBL" id="KAF2009020.1"/>
    </source>
</evidence>
<name>A0A6A5X7W5_9PLEO</name>
<feature type="transmembrane region" description="Helical" evidence="4">
    <location>
        <begin position="189"/>
        <end position="210"/>
    </location>
</feature>
<gene>
    <name evidence="6" type="ORF">BU24DRAFT_428981</name>
</gene>
<evidence type="ECO:0000313" key="7">
    <source>
        <dbReference type="Proteomes" id="UP000799778"/>
    </source>
</evidence>
<feature type="transmembrane region" description="Helical" evidence="4">
    <location>
        <begin position="66"/>
        <end position="87"/>
    </location>
</feature>
<feature type="transmembrane region" description="Helical" evidence="4">
    <location>
        <begin position="386"/>
        <end position="408"/>
    </location>
</feature>
<sequence>MSSTHTLAAWTPATDRSEIDIPLAHLPRRQSDNYSAPGHRLGEEPQPQPDSDSEEIVWDQKEGWPVVLAGSAIFFVYLGLIYSYGIVQLHLEQRRLANVPTLSFIGSVGAAMSPLTCTITARIIKRFGYSKTAFVGGVFLGLGEFTAGFSTKSVPAMFITQGFLFGIGASLLFLPAATVPSLWFKKKRGLATGIVYGGAGIGSAVISLSMEKLIASCGLETALKILGACAWAIILPASYFLKAPSGQRRAAAGMQWRLFKSIKFNVMLLMGGLATFPLFVPPFLLPLYVSSIGLSSQVGAAVLACWNIASALGRIGMGFGADSLIGPVNSMLLSLVVVGVSALALWPFASSLGLVIFFAILNGIGSGGFFSLMPVVTGAVFGDERLAATMSALSTSWFFGYFMGSPIAGYLLDAYGGTEAGLKAFRPAIFYAGSLTLASAGLILVVRLMMNPRVMAKV</sequence>
<keyword evidence="4" id="KW-0472">Membrane</keyword>
<dbReference type="Proteomes" id="UP000799778">
    <property type="component" value="Unassembled WGS sequence"/>
</dbReference>